<accession>A0AAW0M049</accession>
<evidence type="ECO:0000313" key="1">
    <source>
        <dbReference type="EMBL" id="KAK7857297.1"/>
    </source>
</evidence>
<comment type="caution">
    <text evidence="1">The sequence shown here is derived from an EMBL/GenBank/DDBJ whole genome shotgun (WGS) entry which is preliminary data.</text>
</comment>
<dbReference type="EMBL" id="PKMF04000028">
    <property type="protein sequence ID" value="KAK7857297.1"/>
    <property type="molecule type" value="Genomic_DNA"/>
</dbReference>
<reference evidence="1" key="2">
    <citation type="journal article" date="2018" name="Sci. Data">
        <title>The draft genome sequence of cork oak.</title>
        <authorList>
            <person name="Ramos A.M."/>
            <person name="Usie A."/>
            <person name="Barbosa P."/>
            <person name="Barros P.M."/>
            <person name="Capote T."/>
            <person name="Chaves I."/>
            <person name="Simoes F."/>
            <person name="Abreu I."/>
            <person name="Carrasquinho I."/>
            <person name="Faro C."/>
            <person name="Guimaraes J.B."/>
            <person name="Mendonca D."/>
            <person name="Nobrega F."/>
            <person name="Rodrigues L."/>
            <person name="Saibo N.J.M."/>
            <person name="Varela M.C."/>
            <person name="Egas C."/>
            <person name="Matos J."/>
            <person name="Miguel C.M."/>
            <person name="Oliveira M.M."/>
            <person name="Ricardo C.P."/>
            <person name="Goncalves S."/>
        </authorList>
    </citation>
    <scope>NUCLEOTIDE SEQUENCE [LARGE SCALE GENOMIC DNA]</scope>
    <source>
        <strain evidence="1">HL8</strain>
    </source>
</reference>
<proteinExistence type="predicted"/>
<sequence>MEGILFNVEIFQPRLNYTIYGFSLIIEWGPIQVLKTASNVPNSLDTSIRSLSTDVGEEFLSYKLLQMNEYGKSQWLIYQELWFCAFQNDVYRDGKYGLLYKKGP</sequence>
<reference evidence="1" key="3">
    <citation type="submission" date="2023-07" db="EMBL/GenBank/DDBJ databases">
        <title>An improved reference 1 genome and first organelle genomes of Quercus suber.</title>
        <authorList>
            <consortium name="Genosuber Consortium"/>
            <person name="Usie A."/>
            <person name="Serra O."/>
            <person name="Barros P."/>
        </authorList>
    </citation>
    <scope>NUCLEOTIDE SEQUENCE</scope>
    <source>
        <strain evidence="1">HL8</strain>
        <tissue evidence="1">Leaves</tissue>
    </source>
</reference>
<gene>
    <name evidence="1" type="ORF">CFP56_018644</name>
</gene>
<protein>
    <submittedName>
        <fullName evidence="1">Uncharacterized protein</fullName>
    </submittedName>
</protein>
<feature type="non-terminal residue" evidence="1">
    <location>
        <position position="104"/>
    </location>
</feature>
<reference evidence="1" key="1">
    <citation type="submission" date="2017-12" db="EMBL/GenBank/DDBJ databases">
        <authorList>
            <person name="Barbosa P."/>
            <person name="Usie A."/>
            <person name="Ramos A.M."/>
        </authorList>
    </citation>
    <scope>NUCLEOTIDE SEQUENCE</scope>
    <source>
        <strain evidence="1">HL8</strain>
        <tissue evidence="1">Leaves</tissue>
    </source>
</reference>
<name>A0AAW0M049_QUESU</name>
<dbReference type="AlphaFoldDB" id="A0AAW0M049"/>
<organism evidence="1">
    <name type="scientific">Quercus suber</name>
    <name type="common">Cork oak</name>
    <dbReference type="NCBI Taxonomy" id="58331"/>
    <lineage>
        <taxon>Eukaryota</taxon>
        <taxon>Viridiplantae</taxon>
        <taxon>Streptophyta</taxon>
        <taxon>Embryophyta</taxon>
        <taxon>Tracheophyta</taxon>
        <taxon>Spermatophyta</taxon>
        <taxon>Magnoliopsida</taxon>
        <taxon>eudicotyledons</taxon>
        <taxon>Gunneridae</taxon>
        <taxon>Pentapetalae</taxon>
        <taxon>rosids</taxon>
        <taxon>fabids</taxon>
        <taxon>Fagales</taxon>
        <taxon>Fagaceae</taxon>
        <taxon>Quercus</taxon>
    </lineage>
</organism>